<dbReference type="Proteomes" id="UP000198305">
    <property type="component" value="Unassembled WGS sequence"/>
</dbReference>
<dbReference type="GO" id="GO:0016740">
    <property type="term" value="F:transferase activity"/>
    <property type="evidence" value="ECO:0007669"/>
    <property type="project" value="UniProtKB-KW"/>
</dbReference>
<evidence type="ECO:0000313" key="2">
    <source>
        <dbReference type="EMBL" id="SNR89976.1"/>
    </source>
</evidence>
<organism evidence="2 3">
    <name type="scientific">Methylobacillus rhizosphaerae</name>
    <dbReference type="NCBI Taxonomy" id="551994"/>
    <lineage>
        <taxon>Bacteria</taxon>
        <taxon>Pseudomonadati</taxon>
        <taxon>Pseudomonadota</taxon>
        <taxon>Betaproteobacteria</taxon>
        <taxon>Nitrosomonadales</taxon>
        <taxon>Methylophilaceae</taxon>
        <taxon>Methylobacillus</taxon>
    </lineage>
</organism>
<dbReference type="SUPFAM" id="SSF52833">
    <property type="entry name" value="Thioredoxin-like"/>
    <property type="match status" value="1"/>
</dbReference>
<dbReference type="Gene3D" id="3.40.30.10">
    <property type="entry name" value="Glutaredoxin"/>
    <property type="match status" value="1"/>
</dbReference>
<proteinExistence type="predicted"/>
<dbReference type="PANTHER" id="PTHR44051:SF8">
    <property type="entry name" value="GLUTATHIONE S-TRANSFERASE GSTA"/>
    <property type="match status" value="1"/>
</dbReference>
<dbReference type="InterPro" id="IPR040079">
    <property type="entry name" value="Glutathione_S-Trfase"/>
</dbReference>
<dbReference type="SUPFAM" id="SSF47616">
    <property type="entry name" value="GST C-terminal domain-like"/>
    <property type="match status" value="1"/>
</dbReference>
<sequence>MSSPLQLYVDARFISPFAMFAFVALHEKSLPFELITVDLAQQAQHAPDYIARSLTNRVPTLSHGDFHLSESSAITEYLDATFPGTDLYPRDIPSRARALQVQAWLRTDLMPLRQERSTDHVFYRTASTMPLSPEASQAKDKLLRIAATLLPAGHDYLFGDWSIADTELALMLNRLVLGGDPVPEHLASYATHQWQRPSVQQWLTLPRPAL</sequence>
<dbReference type="PROSITE" id="PS50404">
    <property type="entry name" value="GST_NTER"/>
    <property type="match status" value="1"/>
</dbReference>
<keyword evidence="3" id="KW-1185">Reference proteome</keyword>
<evidence type="ECO:0000259" key="1">
    <source>
        <dbReference type="PROSITE" id="PS50404"/>
    </source>
</evidence>
<name>A0A239A2U5_9PROT</name>
<gene>
    <name evidence="2" type="ORF">SAMN05192560_1662</name>
</gene>
<reference evidence="3" key="1">
    <citation type="submission" date="2017-06" db="EMBL/GenBank/DDBJ databases">
        <authorList>
            <person name="Varghese N."/>
            <person name="Submissions S."/>
        </authorList>
    </citation>
    <scope>NUCLEOTIDE SEQUENCE [LARGE SCALE GENOMIC DNA]</scope>
    <source>
        <strain evidence="3">Ca-68</strain>
    </source>
</reference>
<accession>A0A239A2U5</accession>
<dbReference type="NCBIfam" id="NF011693">
    <property type="entry name" value="PRK15113.1"/>
    <property type="match status" value="1"/>
</dbReference>
<dbReference type="SFLD" id="SFLDG00358">
    <property type="entry name" value="Main_(cytGST)"/>
    <property type="match status" value="1"/>
</dbReference>
<dbReference type="InterPro" id="IPR036249">
    <property type="entry name" value="Thioredoxin-like_sf"/>
</dbReference>
<evidence type="ECO:0000313" key="3">
    <source>
        <dbReference type="Proteomes" id="UP000198305"/>
    </source>
</evidence>
<dbReference type="InterPro" id="IPR004045">
    <property type="entry name" value="Glutathione_S-Trfase_N"/>
</dbReference>
<dbReference type="CDD" id="cd00570">
    <property type="entry name" value="GST_N_family"/>
    <property type="match status" value="1"/>
</dbReference>
<dbReference type="PANTHER" id="PTHR44051">
    <property type="entry name" value="GLUTATHIONE S-TRANSFERASE-RELATED"/>
    <property type="match status" value="1"/>
</dbReference>
<dbReference type="CDD" id="cd03195">
    <property type="entry name" value="GST_C_4"/>
    <property type="match status" value="1"/>
</dbReference>
<dbReference type="AlphaFoldDB" id="A0A239A2U5"/>
<dbReference type="Pfam" id="PF13409">
    <property type="entry name" value="GST_N_2"/>
    <property type="match status" value="1"/>
</dbReference>
<protein>
    <submittedName>
        <fullName evidence="2">Glutathione S-transferase</fullName>
    </submittedName>
</protein>
<feature type="domain" description="GST N-terminal" evidence="1">
    <location>
        <begin position="5"/>
        <end position="86"/>
    </location>
</feature>
<dbReference type="EMBL" id="FZOA01000006">
    <property type="protein sequence ID" value="SNR89976.1"/>
    <property type="molecule type" value="Genomic_DNA"/>
</dbReference>
<keyword evidence="2" id="KW-0808">Transferase</keyword>
<dbReference type="RefSeq" id="WP_089375844.1">
    <property type="nucleotide sequence ID" value="NZ_FZOA01000006.1"/>
</dbReference>
<dbReference type="Gene3D" id="1.20.1050.10">
    <property type="match status" value="1"/>
</dbReference>
<dbReference type="InterPro" id="IPR036282">
    <property type="entry name" value="Glutathione-S-Trfase_C_sf"/>
</dbReference>
<dbReference type="SFLD" id="SFLDS00019">
    <property type="entry name" value="Glutathione_Transferase_(cytos"/>
    <property type="match status" value="1"/>
</dbReference>
<dbReference type="InterPro" id="IPR034338">
    <property type="entry name" value="GST_4_C"/>
</dbReference>
<dbReference type="Pfam" id="PF14834">
    <property type="entry name" value="GST_C_4"/>
    <property type="match status" value="1"/>
</dbReference>
<dbReference type="OrthoDB" id="8857552at2"/>